<dbReference type="SMART" id="SM00437">
    <property type="entry name" value="TOP1Ac"/>
    <property type="match status" value="1"/>
</dbReference>
<dbReference type="InterPro" id="IPR013826">
    <property type="entry name" value="Topo_IA_cen_sub3"/>
</dbReference>
<dbReference type="InterPro" id="IPR044044">
    <property type="entry name" value="DUF5679"/>
</dbReference>
<feature type="site" description="Interaction with DNA" evidence="10">
    <location>
        <position position="207"/>
    </location>
</feature>
<dbReference type="CDD" id="cd00186">
    <property type="entry name" value="TOP1Ac"/>
    <property type="match status" value="1"/>
</dbReference>
<dbReference type="RefSeq" id="WP_013560005.1">
    <property type="nucleotide sequence ID" value="NC_014960.1"/>
</dbReference>
<dbReference type="HOGENOM" id="CLU_002929_4_3_0"/>
<keyword evidence="5" id="KW-0862">Zinc</keyword>
<feature type="domain" description="Topo IA-type catalytic" evidence="13">
    <location>
        <begin position="196"/>
        <end position="637"/>
    </location>
</feature>
<keyword evidence="7 10" id="KW-0799">Topoisomerase</keyword>
<evidence type="ECO:0000256" key="8">
    <source>
        <dbReference type="ARBA" id="ARBA00023125"/>
    </source>
</evidence>
<dbReference type="PROSITE" id="PS52039">
    <property type="entry name" value="TOPO_IA_2"/>
    <property type="match status" value="1"/>
</dbReference>
<dbReference type="OrthoDB" id="9804262at2"/>
<dbReference type="GO" id="GO:0003677">
    <property type="term" value="F:DNA binding"/>
    <property type="evidence" value="ECO:0007669"/>
    <property type="project" value="UniProtKB-KW"/>
</dbReference>
<reference evidence="14 15" key="1">
    <citation type="submission" date="2010-12" db="EMBL/GenBank/DDBJ databases">
        <title>Whole genome sequence of Anaerolinea thermophila UNI-1.</title>
        <authorList>
            <person name="Narita-Yamada S."/>
            <person name="Kishi E."/>
            <person name="Watanabe Y."/>
            <person name="Takasaki K."/>
            <person name="Ankai A."/>
            <person name="Oguchi A."/>
            <person name="Fukui S."/>
            <person name="Takahashi M."/>
            <person name="Yashiro I."/>
            <person name="Hosoyama A."/>
            <person name="Sekiguchi Y."/>
            <person name="Hanada S."/>
            <person name="Fujita N."/>
        </authorList>
    </citation>
    <scope>NUCLEOTIDE SEQUENCE [LARGE SCALE GENOMIC DNA]</scope>
    <source>
        <strain evidence="15">DSM 14523 / JCM 11388 / NBRC 100420 / UNI-1</strain>
    </source>
</reference>
<evidence type="ECO:0000256" key="6">
    <source>
        <dbReference type="ARBA" id="ARBA00022842"/>
    </source>
</evidence>
<dbReference type="SMART" id="SM00493">
    <property type="entry name" value="TOPRIM"/>
    <property type="match status" value="1"/>
</dbReference>
<dbReference type="InterPro" id="IPR013497">
    <property type="entry name" value="Topo_IA_cen"/>
</dbReference>
<evidence type="ECO:0000256" key="4">
    <source>
        <dbReference type="ARBA" id="ARBA00022771"/>
    </source>
</evidence>
<dbReference type="InterPro" id="IPR006171">
    <property type="entry name" value="TOPRIM_dom"/>
</dbReference>
<dbReference type="EC" id="5.6.2.1" evidence="10"/>
<dbReference type="AlphaFoldDB" id="E8N5B1"/>
<dbReference type="CDD" id="cd03363">
    <property type="entry name" value="TOPRIM_TopoIA_TopoI"/>
    <property type="match status" value="1"/>
</dbReference>
<feature type="domain" description="Toprim" evidence="12">
    <location>
        <begin position="70"/>
        <end position="181"/>
    </location>
</feature>
<gene>
    <name evidence="10 14" type="primary">topA</name>
    <name evidence="14" type="ordered locus">ANT_15990</name>
</gene>
<evidence type="ECO:0000256" key="10">
    <source>
        <dbReference type="HAMAP-Rule" id="MF_00952"/>
    </source>
</evidence>
<feature type="site" description="Interaction with DNA" evidence="10">
    <location>
        <position position="369"/>
    </location>
</feature>
<dbReference type="InterPro" id="IPR028612">
    <property type="entry name" value="Topoisom_1_IA"/>
</dbReference>
<dbReference type="Pfam" id="PF18930">
    <property type="entry name" value="DUF5679"/>
    <property type="match status" value="1"/>
</dbReference>
<keyword evidence="6" id="KW-0460">Magnesium</keyword>
<dbReference type="InterPro" id="IPR023406">
    <property type="entry name" value="Topo_IA_AS"/>
</dbReference>
<feature type="region of interest" description="Disordered" evidence="11">
    <location>
        <begin position="48"/>
        <end position="67"/>
    </location>
</feature>
<dbReference type="PANTHER" id="PTHR42785">
    <property type="entry name" value="DNA TOPOISOMERASE, TYPE IA, CORE"/>
    <property type="match status" value="1"/>
</dbReference>
<dbReference type="GO" id="GO:0006265">
    <property type="term" value="P:DNA topological change"/>
    <property type="evidence" value="ECO:0007669"/>
    <property type="project" value="UniProtKB-UniRule"/>
</dbReference>
<feature type="active site" description="O-(5'-phospho-DNA)-tyrosine intermediate" evidence="10">
    <location>
        <position position="367"/>
    </location>
</feature>
<dbReference type="PRINTS" id="PR00417">
    <property type="entry name" value="PRTPISMRASEI"/>
</dbReference>
<dbReference type="InterPro" id="IPR000380">
    <property type="entry name" value="Topo_IA"/>
</dbReference>
<dbReference type="PROSITE" id="PS00396">
    <property type="entry name" value="TOPO_IA_1"/>
    <property type="match status" value="1"/>
</dbReference>
<dbReference type="InterPro" id="IPR013824">
    <property type="entry name" value="Topo_IA_cen_sub1"/>
</dbReference>
<dbReference type="InterPro" id="IPR003601">
    <property type="entry name" value="Topo_IA_2"/>
</dbReference>
<keyword evidence="3" id="KW-0479">Metal-binding</keyword>
<dbReference type="InterPro" id="IPR013498">
    <property type="entry name" value="Topo_IA_Znf"/>
</dbReference>
<dbReference type="Gene3D" id="3.30.65.10">
    <property type="entry name" value="Bacterial Topoisomerase I, domain 1"/>
    <property type="match status" value="2"/>
</dbReference>
<dbReference type="eggNOG" id="COG0550">
    <property type="taxonomic scope" value="Bacteria"/>
</dbReference>
<evidence type="ECO:0000256" key="1">
    <source>
        <dbReference type="ARBA" id="ARBA00000213"/>
    </source>
</evidence>
<dbReference type="GO" id="GO:0008270">
    <property type="term" value="F:zinc ion binding"/>
    <property type="evidence" value="ECO:0007669"/>
    <property type="project" value="UniProtKB-KW"/>
</dbReference>
<dbReference type="Gene3D" id="1.10.460.10">
    <property type="entry name" value="Topoisomerase I, domain 2"/>
    <property type="match status" value="1"/>
</dbReference>
<keyword evidence="9 10" id="KW-0413">Isomerase</keyword>
<organism evidence="14 15">
    <name type="scientific">Anaerolinea thermophila (strain DSM 14523 / JCM 11388 / NBRC 100420 / UNI-1)</name>
    <dbReference type="NCBI Taxonomy" id="926569"/>
    <lineage>
        <taxon>Bacteria</taxon>
        <taxon>Bacillati</taxon>
        <taxon>Chloroflexota</taxon>
        <taxon>Anaerolineae</taxon>
        <taxon>Anaerolineales</taxon>
        <taxon>Anaerolineaceae</taxon>
        <taxon>Anaerolinea</taxon>
    </lineage>
</organism>
<evidence type="ECO:0000256" key="9">
    <source>
        <dbReference type="ARBA" id="ARBA00023235"/>
    </source>
</evidence>
<dbReference type="GO" id="GO:0003917">
    <property type="term" value="F:DNA topoisomerase type I (single strand cut, ATP-independent) activity"/>
    <property type="evidence" value="ECO:0007669"/>
    <property type="project" value="UniProtKB-UniRule"/>
</dbReference>
<evidence type="ECO:0000256" key="3">
    <source>
        <dbReference type="ARBA" id="ARBA00022723"/>
    </source>
</evidence>
<dbReference type="Gene3D" id="3.40.50.140">
    <property type="match status" value="1"/>
</dbReference>
<dbReference type="HAMAP" id="MF_00952">
    <property type="entry name" value="Topoisom_1_prok"/>
    <property type="match status" value="1"/>
</dbReference>
<dbReference type="InterPro" id="IPR005733">
    <property type="entry name" value="TopoI_bac-type"/>
</dbReference>
<sequence>MVIEAYCVKCKTKREIQDPVAEFTATGSPVTRGVCPVCGTKIFRLGKTPEHEKLTPPESVRKEKTKTRSGKLVIVESPAKAKTVGRFLGKGFTVKASVGHVRDLLRSELSVDIEHDFQPKYRVPNEKRAVVKELKALAQEAEEIYLATDPDREGEAIAWHLMQAAEIDPRLSKRVVFHEITKPAIDEAFSHPREINMALVDAQQARRVLDRLVGYNLSPLLWEKVRSRLSAGRVQSVALRLIVEREREIQAFIPVEYWSIEAELQPEGVSSTFIAKLSKIDEQDPELPNQEVVSRYLADLEQALFIISKIRRSERRRKPAAPFITSTLQQEASRRLGFTARRTMAIAQQLYEGLDVGEGGTTGLITYMRTDSTNISEVALREVREFIKETYGGSYLPESPLQYKTRAVSAQEAHEAIRPTSVARTPEKVKPYLSPEQYKLYQLVWQRFVACQMESAVYDTLSVEVDAKGEEHQYLFRASGSTLKFPGFLVVYEESRDEDQVSEDEGTETRIPAHIQEGQKQELVRLIPEQHFTQPPPRYTEATLVQVLEENGIGRPSTYAPILSTIQERGYVVRDGKRLVPTETGILVNDLIVAHFPDIVDTGFTAKMEEDLDRIAAGNEKWVNVIRQFYQSFSPQVERARMLMPESKSEPEKVGRQCPQCGHDLIVRWGRFGKFISCSNFPNCRYTEPWLEKIGVRCPKDGGEIVERRTRKGRVFYGCENYPNCDFTSWKRPIPASCPQCSGMLVIANKREVQCLSCQEMFLMEQFVENVEVNQP</sequence>
<proteinExistence type="inferred from homology"/>
<dbReference type="InterPro" id="IPR013825">
    <property type="entry name" value="Topo_IA_cen_sub2"/>
</dbReference>
<evidence type="ECO:0000256" key="11">
    <source>
        <dbReference type="SAM" id="MobiDB-lite"/>
    </source>
</evidence>
<accession>E8N5B1</accession>
<feature type="site" description="Interaction with DNA" evidence="10">
    <location>
        <position position="206"/>
    </location>
</feature>
<feature type="site" description="Interaction with DNA" evidence="10">
    <location>
        <position position="569"/>
    </location>
</feature>
<dbReference type="InterPro" id="IPR003602">
    <property type="entry name" value="Topo_IA_DNA-bd_dom"/>
</dbReference>
<dbReference type="PROSITE" id="PS50880">
    <property type="entry name" value="TOPRIM"/>
    <property type="match status" value="1"/>
</dbReference>
<comment type="catalytic activity">
    <reaction evidence="1 10">
        <text>ATP-independent breakage of single-stranded DNA, followed by passage and rejoining.</text>
        <dbReference type="EC" id="5.6.2.1"/>
    </reaction>
</comment>
<keyword evidence="8 10" id="KW-0238">DNA-binding</keyword>
<dbReference type="InParanoid" id="E8N5B1"/>
<dbReference type="FunCoup" id="E8N5B1">
    <property type="interactions" value="299"/>
</dbReference>
<dbReference type="Gene3D" id="1.10.290.10">
    <property type="entry name" value="Topoisomerase I, domain 4"/>
    <property type="match status" value="1"/>
</dbReference>
<comment type="similarity">
    <text evidence="2 10">Belongs to the type IA topoisomerase family.</text>
</comment>
<feature type="compositionally biased region" description="Basic and acidic residues" evidence="11">
    <location>
        <begin position="48"/>
        <end position="62"/>
    </location>
</feature>
<feature type="site" description="Interaction with DNA" evidence="10">
    <location>
        <position position="210"/>
    </location>
</feature>
<dbReference type="Proteomes" id="UP000008922">
    <property type="component" value="Chromosome"/>
</dbReference>
<evidence type="ECO:0000256" key="7">
    <source>
        <dbReference type="ARBA" id="ARBA00023029"/>
    </source>
</evidence>
<feature type="site" description="Interaction with DNA" evidence="10">
    <location>
        <position position="100"/>
    </location>
</feature>
<dbReference type="Pfam" id="PF01131">
    <property type="entry name" value="Topoisom_bac"/>
    <property type="match status" value="1"/>
</dbReference>
<protein>
    <recommendedName>
        <fullName evidence="10">DNA topoisomerase 1</fullName>
        <ecNumber evidence="10">5.6.2.1</ecNumber>
    </recommendedName>
    <alternativeName>
        <fullName evidence="10">DNA topoisomerase I</fullName>
    </alternativeName>
</protein>
<dbReference type="EMBL" id="AP012029">
    <property type="protein sequence ID" value="BAJ63625.1"/>
    <property type="molecule type" value="Genomic_DNA"/>
</dbReference>
<keyword evidence="15" id="KW-1185">Reference proteome</keyword>
<evidence type="ECO:0000313" key="15">
    <source>
        <dbReference type="Proteomes" id="UP000008922"/>
    </source>
</evidence>
<evidence type="ECO:0000256" key="5">
    <source>
        <dbReference type="ARBA" id="ARBA00022833"/>
    </source>
</evidence>
<feature type="region of interest" description="Interaction with DNA" evidence="10">
    <location>
        <begin position="230"/>
        <end position="235"/>
    </location>
</feature>
<feature type="site" description="Interaction with DNA" evidence="10">
    <location>
        <position position="222"/>
    </location>
</feature>
<dbReference type="Pfam" id="PF01396">
    <property type="entry name" value="Zn_ribbon_Top1"/>
    <property type="match status" value="2"/>
</dbReference>
<evidence type="ECO:0000313" key="14">
    <source>
        <dbReference type="EMBL" id="BAJ63625.1"/>
    </source>
</evidence>
<dbReference type="InterPro" id="IPR023405">
    <property type="entry name" value="Topo_IA_core_domain"/>
</dbReference>
<dbReference type="NCBIfam" id="TIGR01051">
    <property type="entry name" value="topA_bact"/>
    <property type="match status" value="1"/>
</dbReference>
<dbReference type="SUPFAM" id="SSF57783">
    <property type="entry name" value="Zinc beta-ribbon"/>
    <property type="match status" value="1"/>
</dbReference>
<evidence type="ECO:0000259" key="12">
    <source>
        <dbReference type="PROSITE" id="PS50880"/>
    </source>
</evidence>
<dbReference type="SUPFAM" id="SSF56712">
    <property type="entry name" value="Prokaryotic type I DNA topoisomerase"/>
    <property type="match status" value="1"/>
</dbReference>
<comment type="subunit">
    <text evidence="10">Monomer.</text>
</comment>
<keyword evidence="4" id="KW-0863">Zinc-finger</keyword>
<dbReference type="GO" id="GO:0005694">
    <property type="term" value="C:chromosome"/>
    <property type="evidence" value="ECO:0007669"/>
    <property type="project" value="InterPro"/>
</dbReference>
<evidence type="ECO:0000259" key="13">
    <source>
        <dbReference type="PROSITE" id="PS52039"/>
    </source>
</evidence>
<feature type="site" description="Interaction with DNA" evidence="10">
    <location>
        <position position="215"/>
    </location>
</feature>
<dbReference type="PANTHER" id="PTHR42785:SF1">
    <property type="entry name" value="DNA TOPOISOMERASE"/>
    <property type="match status" value="1"/>
</dbReference>
<dbReference type="Pfam" id="PF01751">
    <property type="entry name" value="Toprim"/>
    <property type="match status" value="1"/>
</dbReference>
<dbReference type="SMART" id="SM00436">
    <property type="entry name" value="TOP1Bc"/>
    <property type="match status" value="1"/>
</dbReference>
<comment type="function">
    <text evidence="10">Releases the supercoiling and torsional tension of DNA, which is introduced during the DNA replication and transcription, by transiently cleaving and rejoining one strand of the DNA duplex. Introduces a single-strand break via transesterification at a target site in duplex DNA. The scissile phosphodiester is attacked by the catalytic tyrosine of the enzyme, resulting in the formation of a DNA-(5'-phosphotyrosyl)-enzyme intermediate and the expulsion of a 3'-OH DNA strand. The free DNA strand then undergoes passage around the unbroken strand, thus removing DNA supercoils. Finally, in the religation step, the DNA 3'-OH attacks the covalent intermediate to expel the active-site tyrosine and restore the DNA phosphodiester backbone.</text>
</comment>
<dbReference type="Gene3D" id="2.70.20.10">
    <property type="entry name" value="Topoisomerase I, domain 3"/>
    <property type="match status" value="1"/>
</dbReference>
<name>E8N5B1_ANATU</name>
<dbReference type="STRING" id="926569.ANT_15990"/>
<dbReference type="KEGG" id="atm:ANT_15990"/>
<dbReference type="InterPro" id="IPR034149">
    <property type="entry name" value="TOPRIM_TopoI"/>
</dbReference>
<evidence type="ECO:0000256" key="2">
    <source>
        <dbReference type="ARBA" id="ARBA00009446"/>
    </source>
</evidence>